<proteinExistence type="predicted"/>
<dbReference type="OrthoDB" id="5368493at2"/>
<dbReference type="PANTHER" id="PTHR23508:SF10">
    <property type="entry name" value="CARBOXYLIC ACID TRANSPORTER PROTEIN HOMOLOG"/>
    <property type="match status" value="1"/>
</dbReference>
<protein>
    <submittedName>
        <fullName evidence="7">Putative metabolite transport protein CsbC</fullName>
    </submittedName>
</protein>
<dbReference type="RefSeq" id="WP_148338975.1">
    <property type="nucleotide sequence ID" value="NZ_LR699119.1"/>
</dbReference>
<evidence type="ECO:0000256" key="1">
    <source>
        <dbReference type="ARBA" id="ARBA00004141"/>
    </source>
</evidence>
<evidence type="ECO:0000256" key="5">
    <source>
        <dbReference type="SAM" id="Phobius"/>
    </source>
</evidence>
<feature type="domain" description="Major facilitator superfamily (MFS) profile" evidence="6">
    <location>
        <begin position="12"/>
        <end position="429"/>
    </location>
</feature>
<evidence type="ECO:0000313" key="8">
    <source>
        <dbReference type="Proteomes" id="UP000324194"/>
    </source>
</evidence>
<feature type="transmembrane region" description="Helical" evidence="5">
    <location>
        <begin position="403"/>
        <end position="425"/>
    </location>
</feature>
<feature type="transmembrane region" description="Helical" evidence="5">
    <location>
        <begin position="166"/>
        <end position="185"/>
    </location>
</feature>
<dbReference type="InterPro" id="IPR036259">
    <property type="entry name" value="MFS_trans_sf"/>
</dbReference>
<gene>
    <name evidence="7" type="primary">csbC_1</name>
    <name evidence="7" type="ORF">AQUSIP_09800</name>
</gene>
<evidence type="ECO:0000256" key="3">
    <source>
        <dbReference type="ARBA" id="ARBA00022989"/>
    </source>
</evidence>
<feature type="transmembrane region" description="Helical" evidence="5">
    <location>
        <begin position="315"/>
        <end position="332"/>
    </location>
</feature>
<keyword evidence="8" id="KW-1185">Reference proteome</keyword>
<feature type="transmembrane region" description="Helical" evidence="5">
    <location>
        <begin position="78"/>
        <end position="97"/>
    </location>
</feature>
<dbReference type="PANTHER" id="PTHR23508">
    <property type="entry name" value="CARBOXYLIC ACID TRANSPORTER PROTEIN HOMOLOG"/>
    <property type="match status" value="1"/>
</dbReference>
<evidence type="ECO:0000259" key="6">
    <source>
        <dbReference type="PROSITE" id="PS50850"/>
    </source>
</evidence>
<evidence type="ECO:0000256" key="2">
    <source>
        <dbReference type="ARBA" id="ARBA00022692"/>
    </source>
</evidence>
<dbReference type="SUPFAM" id="SSF103473">
    <property type="entry name" value="MFS general substrate transporter"/>
    <property type="match status" value="1"/>
</dbReference>
<dbReference type="InterPro" id="IPR020846">
    <property type="entry name" value="MFS_dom"/>
</dbReference>
<sequence length="444" mass="48972">MLEPECSKARAVSFLCSLGLFIAGYVFYSSSLIQAFYAAEFTLSNWQIGIAQSAVPLGAVTGAVLAGRLADLFGRHRLLVWNFLMLVLVSLSGSLIFDYSSLLIVRLLDGCLAGTLYPLCAAYLTEMTPAAALARQSAVLMFINCLAAPAACIVAILLSCVCRDPVLWRVMIASLAVPSLAAYIWSTLLPESQQWLYAENSRITSSHQTGEAGRSLFDGARILFSPDYRSVTLCLLGAWFLMDVAYYGINFFVPYLLQAMQINTLQNHFALSYHPLLSSGTVWGTLIINLFFALGALAAIFVIEKVDLIRLQKFGFFWAGISLFLLAGYFYTDLRLDSIIIILFVVFNFAINLGPDVTTYLLSATSYPVEIRGSGHGLIAGFAKFGSFLGVLLLPWLQDLWGYQAVILLLSVFLFMAYMMTVSFARVISAEYKKMEAEIIYETN</sequence>
<name>A0A5E4PFC8_9COXI</name>
<keyword evidence="2 5" id="KW-0812">Transmembrane</keyword>
<dbReference type="KEGG" id="asip:AQUSIP_09800"/>
<keyword evidence="4 5" id="KW-0472">Membrane</keyword>
<feature type="transmembrane region" description="Helical" evidence="5">
    <location>
        <begin position="338"/>
        <end position="363"/>
    </location>
</feature>
<organism evidence="7 8">
    <name type="scientific">Aquicella siphonis</name>
    <dbReference type="NCBI Taxonomy" id="254247"/>
    <lineage>
        <taxon>Bacteria</taxon>
        <taxon>Pseudomonadati</taxon>
        <taxon>Pseudomonadota</taxon>
        <taxon>Gammaproteobacteria</taxon>
        <taxon>Legionellales</taxon>
        <taxon>Coxiellaceae</taxon>
        <taxon>Aquicella</taxon>
    </lineage>
</organism>
<accession>A0A5E4PFC8</accession>
<dbReference type="AlphaFoldDB" id="A0A5E4PFC8"/>
<feature type="transmembrane region" description="Helical" evidence="5">
    <location>
        <begin position="48"/>
        <end position="66"/>
    </location>
</feature>
<dbReference type="EMBL" id="LR699119">
    <property type="protein sequence ID" value="VVC75690.1"/>
    <property type="molecule type" value="Genomic_DNA"/>
</dbReference>
<feature type="transmembrane region" description="Helical" evidence="5">
    <location>
        <begin position="375"/>
        <end position="397"/>
    </location>
</feature>
<dbReference type="GO" id="GO:0005886">
    <property type="term" value="C:plasma membrane"/>
    <property type="evidence" value="ECO:0007669"/>
    <property type="project" value="TreeGrafter"/>
</dbReference>
<evidence type="ECO:0000256" key="4">
    <source>
        <dbReference type="ARBA" id="ARBA00023136"/>
    </source>
</evidence>
<dbReference type="GO" id="GO:0046943">
    <property type="term" value="F:carboxylic acid transmembrane transporter activity"/>
    <property type="evidence" value="ECO:0007669"/>
    <property type="project" value="TreeGrafter"/>
</dbReference>
<dbReference type="PROSITE" id="PS50850">
    <property type="entry name" value="MFS"/>
    <property type="match status" value="1"/>
</dbReference>
<feature type="transmembrane region" description="Helical" evidence="5">
    <location>
        <begin position="12"/>
        <end position="28"/>
    </location>
</feature>
<dbReference type="Proteomes" id="UP000324194">
    <property type="component" value="Chromosome 1"/>
</dbReference>
<evidence type="ECO:0000313" key="7">
    <source>
        <dbReference type="EMBL" id="VVC75690.1"/>
    </source>
</evidence>
<reference evidence="7 8" key="1">
    <citation type="submission" date="2019-08" db="EMBL/GenBank/DDBJ databases">
        <authorList>
            <person name="Guy L."/>
        </authorList>
    </citation>
    <scope>NUCLEOTIDE SEQUENCE [LARGE SCALE GENOMIC DNA]</scope>
    <source>
        <strain evidence="7 8">SGT-108</strain>
    </source>
</reference>
<comment type="subcellular location">
    <subcellularLocation>
        <location evidence="1">Membrane</location>
        <topology evidence="1">Multi-pass membrane protein</topology>
    </subcellularLocation>
</comment>
<keyword evidence="3 5" id="KW-1133">Transmembrane helix</keyword>
<dbReference type="Pfam" id="PF07690">
    <property type="entry name" value="MFS_1"/>
    <property type="match status" value="1"/>
</dbReference>
<dbReference type="Gene3D" id="1.20.1250.20">
    <property type="entry name" value="MFS general substrate transporter like domains"/>
    <property type="match status" value="1"/>
</dbReference>
<feature type="transmembrane region" description="Helical" evidence="5">
    <location>
        <begin position="231"/>
        <end position="249"/>
    </location>
</feature>
<dbReference type="InterPro" id="IPR011701">
    <property type="entry name" value="MFS"/>
</dbReference>
<feature type="transmembrane region" description="Helical" evidence="5">
    <location>
        <begin position="282"/>
        <end position="303"/>
    </location>
</feature>
<feature type="transmembrane region" description="Helical" evidence="5">
    <location>
        <begin position="137"/>
        <end position="160"/>
    </location>
</feature>
<feature type="transmembrane region" description="Helical" evidence="5">
    <location>
        <begin position="103"/>
        <end position="125"/>
    </location>
</feature>